<dbReference type="RefSeq" id="WP_315603837.1">
    <property type="nucleotide sequence ID" value="NZ_CP130318.1"/>
</dbReference>
<proteinExistence type="predicted"/>
<dbReference type="AlphaFoldDB" id="A0AA96REE4"/>
<accession>A0AA96REE4</accession>
<gene>
    <name evidence="1" type="ORF">MJA45_20910</name>
</gene>
<evidence type="ECO:0000313" key="2">
    <source>
        <dbReference type="Proteomes" id="UP001305702"/>
    </source>
</evidence>
<dbReference type="EMBL" id="CP130318">
    <property type="protein sequence ID" value="WNQ10063.1"/>
    <property type="molecule type" value="Genomic_DNA"/>
</dbReference>
<dbReference type="Proteomes" id="UP001305702">
    <property type="component" value="Chromosome"/>
</dbReference>
<keyword evidence="2" id="KW-1185">Reference proteome</keyword>
<protein>
    <submittedName>
        <fullName evidence="1">Uncharacterized protein</fullName>
    </submittedName>
</protein>
<organism evidence="1 2">
    <name type="scientific">Paenibacillus aurantius</name>
    <dbReference type="NCBI Taxonomy" id="2918900"/>
    <lineage>
        <taxon>Bacteria</taxon>
        <taxon>Bacillati</taxon>
        <taxon>Bacillota</taxon>
        <taxon>Bacilli</taxon>
        <taxon>Bacillales</taxon>
        <taxon>Paenibacillaceae</taxon>
        <taxon>Paenibacillus</taxon>
    </lineage>
</organism>
<sequence>MVFKKRDLYRYLTLTTSFSFLIEARSKREAAEAFPYKFNPNSLDFSTVALINHNGDKKLFHTERVEDLSFARVEFAEHSGQFRVYGKMSVVLCSSNLDEVSDHLFQKCSYRIPGSLYADKTVWALSSGQQPLILQIHSQTAEWGAPVREDALALVPIAQ</sequence>
<evidence type="ECO:0000313" key="1">
    <source>
        <dbReference type="EMBL" id="WNQ10063.1"/>
    </source>
</evidence>
<dbReference type="KEGG" id="paun:MJA45_20910"/>
<name>A0AA96REE4_9BACL</name>
<reference evidence="1 2" key="1">
    <citation type="submission" date="2022-02" db="EMBL/GenBank/DDBJ databases">
        <title>Paenibacillus sp. MBLB1776 Whole Genome Shotgun Sequencing.</title>
        <authorList>
            <person name="Hwang C.Y."/>
            <person name="Cho E.-S."/>
            <person name="Seo M.-J."/>
        </authorList>
    </citation>
    <scope>NUCLEOTIDE SEQUENCE [LARGE SCALE GENOMIC DNA]</scope>
    <source>
        <strain evidence="1 2">MBLB1776</strain>
    </source>
</reference>